<name>A0AAV4Q1X8_CAEEX</name>
<sequence>MRYRSKLSALKLVITTPGDSTHLVPSPRAIIWKCTGTLFRNDPVICSIREHIVTDRYLGGNSHKMMGDIILLRIFQPTSATFFPSTLIERAFESNIHRECTYP</sequence>
<evidence type="ECO:0000313" key="1">
    <source>
        <dbReference type="EMBL" id="GIY03307.1"/>
    </source>
</evidence>
<protein>
    <submittedName>
        <fullName evidence="1">Uncharacterized protein</fullName>
    </submittedName>
</protein>
<organism evidence="1 2">
    <name type="scientific">Caerostris extrusa</name>
    <name type="common">Bark spider</name>
    <name type="synonym">Caerostris bankana</name>
    <dbReference type="NCBI Taxonomy" id="172846"/>
    <lineage>
        <taxon>Eukaryota</taxon>
        <taxon>Metazoa</taxon>
        <taxon>Ecdysozoa</taxon>
        <taxon>Arthropoda</taxon>
        <taxon>Chelicerata</taxon>
        <taxon>Arachnida</taxon>
        <taxon>Araneae</taxon>
        <taxon>Araneomorphae</taxon>
        <taxon>Entelegynae</taxon>
        <taxon>Araneoidea</taxon>
        <taxon>Araneidae</taxon>
        <taxon>Caerostris</taxon>
    </lineage>
</organism>
<evidence type="ECO:0000313" key="2">
    <source>
        <dbReference type="Proteomes" id="UP001054945"/>
    </source>
</evidence>
<gene>
    <name evidence="1" type="ORF">CEXT_268801</name>
</gene>
<dbReference type="EMBL" id="BPLR01005563">
    <property type="protein sequence ID" value="GIY03307.1"/>
    <property type="molecule type" value="Genomic_DNA"/>
</dbReference>
<dbReference type="Proteomes" id="UP001054945">
    <property type="component" value="Unassembled WGS sequence"/>
</dbReference>
<dbReference type="AlphaFoldDB" id="A0AAV4Q1X8"/>
<accession>A0AAV4Q1X8</accession>
<keyword evidence="2" id="KW-1185">Reference proteome</keyword>
<reference evidence="1 2" key="1">
    <citation type="submission" date="2021-06" db="EMBL/GenBank/DDBJ databases">
        <title>Caerostris extrusa draft genome.</title>
        <authorList>
            <person name="Kono N."/>
            <person name="Arakawa K."/>
        </authorList>
    </citation>
    <scope>NUCLEOTIDE SEQUENCE [LARGE SCALE GENOMIC DNA]</scope>
</reference>
<comment type="caution">
    <text evidence="1">The sequence shown here is derived from an EMBL/GenBank/DDBJ whole genome shotgun (WGS) entry which is preliminary data.</text>
</comment>
<proteinExistence type="predicted"/>